<protein>
    <submittedName>
        <fullName evidence="2">Uncharacterized protein</fullName>
    </submittedName>
</protein>
<dbReference type="Proteomes" id="UP000220251">
    <property type="component" value="Unassembled WGS sequence"/>
</dbReference>
<feature type="region of interest" description="Disordered" evidence="1">
    <location>
        <begin position="41"/>
        <end position="109"/>
    </location>
</feature>
<dbReference type="AlphaFoldDB" id="A0A0H5E5H6"/>
<dbReference type="EMBL" id="CWGJ01000012">
    <property type="protein sequence ID" value="CRX38480.1"/>
    <property type="molecule type" value="Genomic_DNA"/>
</dbReference>
<reference evidence="3" key="1">
    <citation type="submission" date="2015-06" db="EMBL/GenBank/DDBJ databases">
        <authorList>
            <person name="Bertelli C."/>
        </authorList>
    </citation>
    <scope>NUCLEOTIDE SEQUENCE [LARGE SCALE GENOMIC DNA]</scope>
    <source>
        <strain evidence="3">CRIB-30</strain>
    </source>
</reference>
<evidence type="ECO:0000313" key="3">
    <source>
        <dbReference type="Proteomes" id="UP000220251"/>
    </source>
</evidence>
<sequence length="264" mass="29132">MSSIEREWLSLIGEVQKLVLKEEAGSVLFAEEEAYNFFHQKHPAKQVPARLESPALPQKTQPFPPPRVAPAAEPKEPFRPQVSAPRQEAVKESLSEDPRPAGPPPPSFDYKMMRETISKLKPSLKILEEIKEGTLAKKDPPPACLLVGGLNDQEQQMMDSIQGAIGDVLKQTAKTYPVHDKASVEALLATLSSPHLKLIIISEESLKENDALQSFYKPAEEGKPAWFGDIPAAPIPSFRSLKDSPAAKRALWNLIKSTLKEAAF</sequence>
<gene>
    <name evidence="2" type="ORF">ELAC_1137</name>
</gene>
<dbReference type="RefSeq" id="WP_098038336.1">
    <property type="nucleotide sequence ID" value="NZ_CWGJ01000012.1"/>
</dbReference>
<evidence type="ECO:0000256" key="1">
    <source>
        <dbReference type="SAM" id="MobiDB-lite"/>
    </source>
</evidence>
<evidence type="ECO:0000313" key="2">
    <source>
        <dbReference type="EMBL" id="CRX38480.1"/>
    </source>
</evidence>
<feature type="compositionally biased region" description="Basic and acidic residues" evidence="1">
    <location>
        <begin position="88"/>
        <end position="99"/>
    </location>
</feature>
<proteinExistence type="predicted"/>
<keyword evidence="3" id="KW-1185">Reference proteome</keyword>
<name>A0A0H5E5H6_9BACT</name>
<organism evidence="2 3">
    <name type="scientific">Estrella lausannensis</name>
    <dbReference type="NCBI Taxonomy" id="483423"/>
    <lineage>
        <taxon>Bacteria</taxon>
        <taxon>Pseudomonadati</taxon>
        <taxon>Chlamydiota</taxon>
        <taxon>Chlamydiia</taxon>
        <taxon>Parachlamydiales</taxon>
        <taxon>Candidatus Criblamydiaceae</taxon>
        <taxon>Estrella</taxon>
    </lineage>
</organism>
<accession>A0A0H5E5H6</accession>